<evidence type="ECO:0000256" key="6">
    <source>
        <dbReference type="ARBA" id="ARBA00022679"/>
    </source>
</evidence>
<evidence type="ECO:0000256" key="3">
    <source>
        <dbReference type="ARBA" id="ARBA00011738"/>
    </source>
</evidence>
<evidence type="ECO:0000256" key="8">
    <source>
        <dbReference type="ARBA" id="ARBA00023102"/>
    </source>
</evidence>
<keyword evidence="7 9" id="KW-0663">Pyridoxal phosphate</keyword>
<evidence type="ECO:0000313" key="12">
    <source>
        <dbReference type="Proteomes" id="UP000000370"/>
    </source>
</evidence>
<dbReference type="HAMAP" id="MF_01023">
    <property type="entry name" value="HisC_aminotrans_2"/>
    <property type="match status" value="1"/>
</dbReference>
<evidence type="ECO:0000256" key="7">
    <source>
        <dbReference type="ARBA" id="ARBA00022898"/>
    </source>
</evidence>
<comment type="pathway">
    <text evidence="9">Amino-acid biosynthesis; L-histidine biosynthesis; L-histidine from 5-phospho-alpha-D-ribose 1-diphosphate: step 7/9.</text>
</comment>
<evidence type="ECO:0000256" key="4">
    <source>
        <dbReference type="ARBA" id="ARBA00022576"/>
    </source>
</evidence>
<comment type="cofactor">
    <cofactor evidence="1 9">
        <name>pyridoxal 5'-phosphate</name>
        <dbReference type="ChEBI" id="CHEBI:597326"/>
    </cofactor>
</comment>
<dbReference type="Gene3D" id="3.90.1150.10">
    <property type="entry name" value="Aspartate Aminotransferase, domain 1"/>
    <property type="match status" value="1"/>
</dbReference>
<dbReference type="GO" id="GO:0004400">
    <property type="term" value="F:histidinol-phosphate transaminase activity"/>
    <property type="evidence" value="ECO:0007669"/>
    <property type="project" value="UniProtKB-UniRule"/>
</dbReference>
<comment type="catalytic activity">
    <reaction evidence="9">
        <text>L-histidinol phosphate + 2-oxoglutarate = 3-(imidazol-4-yl)-2-oxopropyl phosphate + L-glutamate</text>
        <dbReference type="Rhea" id="RHEA:23744"/>
        <dbReference type="ChEBI" id="CHEBI:16810"/>
        <dbReference type="ChEBI" id="CHEBI:29985"/>
        <dbReference type="ChEBI" id="CHEBI:57766"/>
        <dbReference type="ChEBI" id="CHEBI:57980"/>
        <dbReference type="EC" id="2.6.1.9"/>
    </reaction>
</comment>
<proteinExistence type="inferred from homology"/>
<sequence length="349" mass="40260">MRAWEKNIRQVTPYVAGEQPKDLNKIKLNTNENPYPPTKNIKDALKHQSEMLRLYPDTEATVLVEELAKFYELDKDQIFVGVGSDDVLAMSFLTFFNSDKPILFPDITYSFYDVWANLYRIPYERPALDENFHIRKEDYYKVNGGIVIANPNAPTSISEDLSVIEDIVANNQDSIVIVDEAYVDFGGQSALPLLKKYDNLVVVQTFSKSRSMAGMRIGFAMANKELITALKNVKESYNSYTMNYPSIVCGAEAVKDKEYFYETLDKIIATRERVKSELIEFGFQMPDSKTNFLFITHEKVAAKDLFDALRKEHIYVRYFNKPRISNYLRVSIGTDEEMNEFLRVVRNIV</sequence>
<reference evidence="12" key="1">
    <citation type="submission" date="2007-11" db="EMBL/GenBank/DDBJ databases">
        <title>Complete genome sequence of Clostridium phytofermentans ISDg.</title>
        <authorList>
            <person name="Leschine S.B."/>
            <person name="Warnick T.A."/>
            <person name="Blanchard J.L."/>
            <person name="Schnell D.J."/>
            <person name="Petit E.L."/>
            <person name="LaTouf W.G."/>
            <person name="Copeland A."/>
            <person name="Lucas S."/>
            <person name="Lapidus A."/>
            <person name="Barry K."/>
            <person name="Glavina del Rio T."/>
            <person name="Dalin E."/>
            <person name="Tice H."/>
            <person name="Pitluck S."/>
            <person name="Kiss H."/>
            <person name="Brettin T."/>
            <person name="Bruce D."/>
            <person name="Detter J.C."/>
            <person name="Han C."/>
            <person name="Kuske C."/>
            <person name="Schmutz J."/>
            <person name="Larimer F."/>
            <person name="Land M."/>
            <person name="Hauser L."/>
            <person name="Kyrpides N."/>
            <person name="Kim E.A."/>
            <person name="Richardson P."/>
        </authorList>
    </citation>
    <scope>NUCLEOTIDE SEQUENCE [LARGE SCALE GENOMIC DNA]</scope>
    <source>
        <strain evidence="12">ATCC 700394 / DSM 18823 / ISDg</strain>
    </source>
</reference>
<dbReference type="GO" id="GO:0000105">
    <property type="term" value="P:L-histidine biosynthetic process"/>
    <property type="evidence" value="ECO:0007669"/>
    <property type="project" value="UniProtKB-UniRule"/>
</dbReference>
<organism evidence="11 12">
    <name type="scientific">Lachnoclostridium phytofermentans (strain ATCC 700394 / DSM 18823 / ISDg)</name>
    <name type="common">Clostridium phytofermentans</name>
    <dbReference type="NCBI Taxonomy" id="357809"/>
    <lineage>
        <taxon>Bacteria</taxon>
        <taxon>Bacillati</taxon>
        <taxon>Bacillota</taxon>
        <taxon>Clostridia</taxon>
        <taxon>Lachnospirales</taxon>
        <taxon>Lachnospiraceae</taxon>
    </lineage>
</organism>
<keyword evidence="8 9" id="KW-0368">Histidine biosynthesis</keyword>
<evidence type="ECO:0000256" key="2">
    <source>
        <dbReference type="ARBA" id="ARBA00007970"/>
    </source>
</evidence>
<dbReference type="EMBL" id="CP000885">
    <property type="protein sequence ID" value="ABX43878.1"/>
    <property type="molecule type" value="Genomic_DNA"/>
</dbReference>
<accession>A9KIL5</accession>
<dbReference type="UniPathway" id="UPA00031">
    <property type="reaction ID" value="UER00012"/>
</dbReference>
<dbReference type="PANTHER" id="PTHR42885:SF2">
    <property type="entry name" value="HISTIDINOL-PHOSPHATE AMINOTRANSFERASE"/>
    <property type="match status" value="1"/>
</dbReference>
<dbReference type="Gene3D" id="3.40.640.10">
    <property type="entry name" value="Type I PLP-dependent aspartate aminotransferase-like (Major domain)"/>
    <property type="match status" value="1"/>
</dbReference>
<keyword evidence="6 9" id="KW-0808">Transferase</keyword>
<comment type="similarity">
    <text evidence="2 9">Belongs to the class-II pyridoxal-phosphate-dependent aminotransferase family. Histidinol-phosphate aminotransferase subfamily.</text>
</comment>
<dbReference type="Proteomes" id="UP000000370">
    <property type="component" value="Chromosome"/>
</dbReference>
<feature type="domain" description="Aminotransferase class I/classII large" evidence="10">
    <location>
        <begin position="24"/>
        <end position="343"/>
    </location>
</feature>
<dbReference type="InterPro" id="IPR015421">
    <property type="entry name" value="PyrdxlP-dep_Trfase_major"/>
</dbReference>
<protein>
    <recommendedName>
        <fullName evidence="9">Histidinol-phosphate aminotransferase</fullName>
        <ecNumber evidence="9">2.6.1.9</ecNumber>
    </recommendedName>
    <alternativeName>
        <fullName evidence="9">Imidazole acetol-phosphate transaminase</fullName>
    </alternativeName>
</protein>
<dbReference type="EC" id="2.6.1.9" evidence="9"/>
<name>A9KIL5_LACP7</name>
<feature type="modified residue" description="N6-(pyridoxal phosphate)lysine" evidence="9">
    <location>
        <position position="208"/>
    </location>
</feature>
<dbReference type="GO" id="GO:0030170">
    <property type="term" value="F:pyridoxal phosphate binding"/>
    <property type="evidence" value="ECO:0007669"/>
    <property type="project" value="InterPro"/>
</dbReference>
<dbReference type="OrthoDB" id="9813612at2"/>
<dbReference type="InterPro" id="IPR015422">
    <property type="entry name" value="PyrdxlP-dep_Trfase_small"/>
</dbReference>
<gene>
    <name evidence="9" type="primary">hisC</name>
    <name evidence="11" type="ordered locus">Cphy_3529</name>
</gene>
<dbReference type="HOGENOM" id="CLU_017584_3_0_9"/>
<dbReference type="NCBIfam" id="TIGR01141">
    <property type="entry name" value="hisC"/>
    <property type="match status" value="1"/>
</dbReference>
<dbReference type="eggNOG" id="COG0079">
    <property type="taxonomic scope" value="Bacteria"/>
</dbReference>
<evidence type="ECO:0000256" key="1">
    <source>
        <dbReference type="ARBA" id="ARBA00001933"/>
    </source>
</evidence>
<evidence type="ECO:0000313" key="11">
    <source>
        <dbReference type="EMBL" id="ABX43878.1"/>
    </source>
</evidence>
<dbReference type="STRING" id="357809.Cphy_3529"/>
<dbReference type="KEGG" id="cpy:Cphy_3529"/>
<dbReference type="InterPro" id="IPR005861">
    <property type="entry name" value="HisP_aminotrans"/>
</dbReference>
<dbReference type="CDD" id="cd00609">
    <property type="entry name" value="AAT_like"/>
    <property type="match status" value="1"/>
</dbReference>
<dbReference type="InterPro" id="IPR004839">
    <property type="entry name" value="Aminotransferase_I/II_large"/>
</dbReference>
<dbReference type="SUPFAM" id="SSF53383">
    <property type="entry name" value="PLP-dependent transferases"/>
    <property type="match status" value="1"/>
</dbReference>
<dbReference type="InterPro" id="IPR001917">
    <property type="entry name" value="Aminotrans_II_pyridoxalP_BS"/>
</dbReference>
<keyword evidence="5 9" id="KW-0028">Amino-acid biosynthesis</keyword>
<evidence type="ECO:0000256" key="9">
    <source>
        <dbReference type="HAMAP-Rule" id="MF_01023"/>
    </source>
</evidence>
<dbReference type="InterPro" id="IPR015424">
    <property type="entry name" value="PyrdxlP-dep_Trfase"/>
</dbReference>
<dbReference type="PANTHER" id="PTHR42885">
    <property type="entry name" value="HISTIDINOL-PHOSPHATE AMINOTRANSFERASE-RELATED"/>
    <property type="match status" value="1"/>
</dbReference>
<dbReference type="RefSeq" id="WP_012201526.1">
    <property type="nucleotide sequence ID" value="NC_010001.1"/>
</dbReference>
<keyword evidence="4 9" id="KW-0032">Aminotransferase</keyword>
<dbReference type="AlphaFoldDB" id="A9KIL5"/>
<keyword evidence="12" id="KW-1185">Reference proteome</keyword>
<dbReference type="PROSITE" id="PS00599">
    <property type="entry name" value="AA_TRANSFER_CLASS_2"/>
    <property type="match status" value="1"/>
</dbReference>
<comment type="subunit">
    <text evidence="3 9">Homodimer.</text>
</comment>
<evidence type="ECO:0000259" key="10">
    <source>
        <dbReference type="Pfam" id="PF00155"/>
    </source>
</evidence>
<evidence type="ECO:0000256" key="5">
    <source>
        <dbReference type="ARBA" id="ARBA00022605"/>
    </source>
</evidence>
<dbReference type="Pfam" id="PF00155">
    <property type="entry name" value="Aminotran_1_2"/>
    <property type="match status" value="1"/>
</dbReference>